<evidence type="ECO:0000256" key="1">
    <source>
        <dbReference type="ARBA" id="ARBA00022801"/>
    </source>
</evidence>
<accession>A0ABD5M5B8</accession>
<comment type="caution">
    <text evidence="3">The sequence shown here is derived from an EMBL/GenBank/DDBJ whole genome shotgun (WGS) entry which is preliminary data.</text>
</comment>
<dbReference type="PROSITE" id="PS00928">
    <property type="entry name" value="TREHALASE_2"/>
    <property type="match status" value="1"/>
</dbReference>
<dbReference type="Proteomes" id="UP001567572">
    <property type="component" value="Unassembled WGS sequence"/>
</dbReference>
<dbReference type="InterPro" id="IPR012341">
    <property type="entry name" value="6hp_glycosidase-like_sf"/>
</dbReference>
<dbReference type="Gene3D" id="1.50.10.10">
    <property type="match status" value="1"/>
</dbReference>
<dbReference type="InterPro" id="IPR008928">
    <property type="entry name" value="6-hairpin_glycosidase_sf"/>
</dbReference>
<sequence>MSSGLFDYTNFPQISGELFRTVQRRDLFADDKRFVDAEPRVPPDLVFERYLSRRDRPDFDLESFVEGHFRLPDPIAAAPDLAASRSMEDHVSSLWGTLTRTFGDVAGAGSTIVPLPNPHVVPGGRFREMYYWDSYFTAEGLATAGRTDLIAGMVENIASLVDRFGFVPLGNRAYYDSRSQVPLFYRMLRVLEREEGFDAVAPHVEALRTEHEFWMDGGDHVAGPDDPAAHRRVVGLADGTVLNRYWDDRARPRPESYHEDRRLAERVPVDDRPDLFRDVRAACESGWDFSSRWLAGDDLTSIRTTELIPVDLNAVLYGMESALAEWLPRVERAEAGERYAELAADRREAINRYCWDAEAEFYVDHSWVDDRPSDRLTLAAVAPLFAGAATDDRAAAVADRLRNDFLRPGGLVTTLEATGEQWDAPSGWAPLHWMAVTGLRRYGHDDLADEIADRWVDLARSSFEETGRMAEKYDVRSVGETTDLGEYEPQYGFGWTNGVVTALAARE</sequence>
<dbReference type="InterPro" id="IPR001661">
    <property type="entry name" value="Glyco_hydro_37"/>
</dbReference>
<dbReference type="PRINTS" id="PR00744">
    <property type="entry name" value="GLHYDRLASE37"/>
</dbReference>
<dbReference type="Pfam" id="PF01204">
    <property type="entry name" value="Trehalase"/>
    <property type="match status" value="1"/>
</dbReference>
<dbReference type="GO" id="GO:0016798">
    <property type="term" value="F:hydrolase activity, acting on glycosyl bonds"/>
    <property type="evidence" value="ECO:0007669"/>
    <property type="project" value="UniProtKB-KW"/>
</dbReference>
<dbReference type="RefSeq" id="WP_371161997.1">
    <property type="nucleotide sequence ID" value="NZ_JBEDNX010000005.1"/>
</dbReference>
<proteinExistence type="predicted"/>
<name>A0ABD5M5B8_9EURY</name>
<keyword evidence="4" id="KW-1185">Reference proteome</keyword>
<dbReference type="InterPro" id="IPR018232">
    <property type="entry name" value="Glyco_hydro_37_CS"/>
</dbReference>
<gene>
    <name evidence="3" type="ORF">ABNG04_09105</name>
</gene>
<reference evidence="3 4" key="1">
    <citation type="submission" date="2024-06" db="EMBL/GenBank/DDBJ databases">
        <title>Halorubrum miltondacostae sp. nov., a potential PHA producer isolated from an inland solar saltern in Rio Maior, Portugal.</title>
        <authorList>
            <person name="Albuquerque L."/>
            <person name="Viver T."/>
            <person name="Barroso C."/>
            <person name="Claudino R."/>
            <person name="Galvan M."/>
            <person name="Simoes G."/>
            <person name="Lobo Da Cunha A."/>
            <person name="Egas C."/>
        </authorList>
    </citation>
    <scope>NUCLEOTIDE SEQUENCE [LARGE SCALE GENOMIC DNA]</scope>
    <source>
        <strain evidence="3 4">RMP-11</strain>
    </source>
</reference>
<dbReference type="PANTHER" id="PTHR23403:SF1">
    <property type="entry name" value="TREHALASE"/>
    <property type="match status" value="1"/>
</dbReference>
<dbReference type="EMBL" id="JBEDNY010000003">
    <property type="protein sequence ID" value="MEZ3164022.1"/>
    <property type="molecule type" value="Genomic_DNA"/>
</dbReference>
<evidence type="ECO:0000256" key="2">
    <source>
        <dbReference type="ARBA" id="ARBA00023295"/>
    </source>
</evidence>
<dbReference type="SUPFAM" id="SSF48208">
    <property type="entry name" value="Six-hairpin glycosidases"/>
    <property type="match status" value="1"/>
</dbReference>
<dbReference type="PANTHER" id="PTHR23403">
    <property type="entry name" value="TREHALASE"/>
    <property type="match status" value="1"/>
</dbReference>
<keyword evidence="1" id="KW-0378">Hydrolase</keyword>
<dbReference type="AlphaFoldDB" id="A0ABD5M5B8"/>
<evidence type="ECO:0000313" key="4">
    <source>
        <dbReference type="Proteomes" id="UP001567572"/>
    </source>
</evidence>
<evidence type="ECO:0000313" key="3">
    <source>
        <dbReference type="EMBL" id="MEZ3164022.1"/>
    </source>
</evidence>
<organism evidence="3 4">
    <name type="scientific">Halorubrum miltondacostae</name>
    <dbReference type="NCBI Taxonomy" id="3076378"/>
    <lineage>
        <taxon>Archaea</taxon>
        <taxon>Methanobacteriati</taxon>
        <taxon>Methanobacteriota</taxon>
        <taxon>Stenosarchaea group</taxon>
        <taxon>Halobacteria</taxon>
        <taxon>Halobacteriales</taxon>
        <taxon>Haloferacaceae</taxon>
        <taxon>Halorubrum</taxon>
    </lineage>
</organism>
<keyword evidence="2 3" id="KW-0326">Glycosidase</keyword>
<protein>
    <submittedName>
        <fullName evidence="3">Trehalase family glycosidase</fullName>
    </submittedName>
</protein>
<dbReference type="PROSITE" id="PS00927">
    <property type="entry name" value="TREHALASE_1"/>
    <property type="match status" value="1"/>
</dbReference>